<feature type="transmembrane region" description="Helical" evidence="8">
    <location>
        <begin position="257"/>
        <end position="281"/>
    </location>
</feature>
<dbReference type="PANTHER" id="PTHR22926">
    <property type="entry name" value="PHOSPHO-N-ACETYLMURAMOYL-PENTAPEPTIDE-TRANSFERASE"/>
    <property type="match status" value="1"/>
</dbReference>
<feature type="transmembrane region" description="Helical" evidence="8">
    <location>
        <begin position="91"/>
        <end position="110"/>
    </location>
</feature>
<dbReference type="CDD" id="cd06853">
    <property type="entry name" value="GT_WecA_like"/>
    <property type="match status" value="1"/>
</dbReference>
<feature type="transmembrane region" description="Helical" evidence="8">
    <location>
        <begin position="302"/>
        <end position="330"/>
    </location>
</feature>
<evidence type="ECO:0000313" key="10">
    <source>
        <dbReference type="Proteomes" id="UP000183700"/>
    </source>
</evidence>
<dbReference type="GO" id="GO:0071555">
    <property type="term" value="P:cell wall organization"/>
    <property type="evidence" value="ECO:0007669"/>
    <property type="project" value="TreeGrafter"/>
</dbReference>
<dbReference type="PROSITE" id="PS01348">
    <property type="entry name" value="MRAY_2"/>
    <property type="match status" value="1"/>
</dbReference>
<evidence type="ECO:0000313" key="9">
    <source>
        <dbReference type="EMBL" id="OJG37404.1"/>
    </source>
</evidence>
<comment type="cofactor">
    <cofactor evidence="7">
        <name>Mg(2+)</name>
        <dbReference type="ChEBI" id="CHEBI:18420"/>
    </cofactor>
</comment>
<keyword evidence="4 8" id="KW-0812">Transmembrane</keyword>
<comment type="subcellular location">
    <subcellularLocation>
        <location evidence="1">Cell membrane</location>
        <topology evidence="1">Multi-pass membrane protein</topology>
    </subcellularLocation>
</comment>
<feature type="transmembrane region" description="Helical" evidence="8">
    <location>
        <begin position="181"/>
        <end position="200"/>
    </location>
</feature>
<evidence type="ECO:0000256" key="6">
    <source>
        <dbReference type="ARBA" id="ARBA00023136"/>
    </source>
</evidence>
<evidence type="ECO:0000256" key="3">
    <source>
        <dbReference type="ARBA" id="ARBA00022679"/>
    </source>
</evidence>
<feature type="transmembrane region" description="Helical" evidence="8">
    <location>
        <begin position="122"/>
        <end position="143"/>
    </location>
</feature>
<evidence type="ECO:0000256" key="4">
    <source>
        <dbReference type="ARBA" id="ARBA00022692"/>
    </source>
</evidence>
<dbReference type="GO" id="GO:0046872">
    <property type="term" value="F:metal ion binding"/>
    <property type="evidence" value="ECO:0007669"/>
    <property type="project" value="UniProtKB-KW"/>
</dbReference>
<feature type="transmembrane region" description="Helical" evidence="8">
    <location>
        <begin position="232"/>
        <end position="251"/>
    </location>
</feature>
<name>A0A1L8SZU9_9ENTE</name>
<evidence type="ECO:0000256" key="7">
    <source>
        <dbReference type="PIRSR" id="PIRSR600715-1"/>
    </source>
</evidence>
<organism evidence="9 10">
    <name type="scientific">Enterococcus devriesei</name>
    <dbReference type="NCBI Taxonomy" id="319970"/>
    <lineage>
        <taxon>Bacteria</taxon>
        <taxon>Bacillati</taxon>
        <taxon>Bacillota</taxon>
        <taxon>Bacilli</taxon>
        <taxon>Lactobacillales</taxon>
        <taxon>Enterococcaceae</taxon>
        <taxon>Enterococcus</taxon>
    </lineage>
</organism>
<feature type="transmembrane region" description="Helical" evidence="8">
    <location>
        <begin position="206"/>
        <end position="225"/>
    </location>
</feature>
<protein>
    <submittedName>
        <fullName evidence="9">UDP-N-acetylglucosamine:undecaprenyl-P N-acetylglucosaminyl 1-P transferase</fullName>
    </submittedName>
</protein>
<keyword evidence="2" id="KW-1003">Cell membrane</keyword>
<dbReference type="STRING" id="319970.RV00_GL000361"/>
<evidence type="ECO:0000256" key="5">
    <source>
        <dbReference type="ARBA" id="ARBA00022989"/>
    </source>
</evidence>
<keyword evidence="3 9" id="KW-0808">Transferase</keyword>
<dbReference type="Pfam" id="PF00953">
    <property type="entry name" value="Glycos_transf_4"/>
    <property type="match status" value="1"/>
</dbReference>
<sequence>MKLQSVIIIFRKKAGGSMLVSFGLIIKYVLTFLIALILTPIFKIISVQTGLVDNPNARRMNQVPMPSAGGLPIFITFAISSLVLFRGVIPFGYISKILLGGLVIVITGLLDDKFELTPRQKSLGILIAALIIYYFAGIRFDFFTAPLLGRINLEWLSLPVTVFWIFGITNAVNLIDGLDGLASGVSIIGLTTIGVIGYFFLHSSQVFISLAIFCLVASILGFFPYNFHPAKIYLGDTGALFLGFMIAVLTLQGLKNVTFISLITPLIILGVPVTDTFFAMVRRKAKNMPISVADKQHLHHRLLNLGFTHRGAVLTIYGIAILFSFVALLLNYTSRLGTIVLIAAMVFAFAFLLELIGLISEKYSFITKSFRFFGNKEYRSQVLHKYFKK</sequence>
<dbReference type="GO" id="GO:0009103">
    <property type="term" value="P:lipopolysaccharide biosynthetic process"/>
    <property type="evidence" value="ECO:0007669"/>
    <property type="project" value="TreeGrafter"/>
</dbReference>
<feature type="transmembrane region" description="Helical" evidence="8">
    <location>
        <begin position="63"/>
        <end position="85"/>
    </location>
</feature>
<keyword evidence="10" id="KW-1185">Reference proteome</keyword>
<feature type="binding site" evidence="7">
    <location>
        <position position="173"/>
    </location>
    <ligand>
        <name>Mg(2+)</name>
        <dbReference type="ChEBI" id="CHEBI:18420"/>
    </ligand>
</feature>
<dbReference type="GO" id="GO:0005886">
    <property type="term" value="C:plasma membrane"/>
    <property type="evidence" value="ECO:0007669"/>
    <property type="project" value="UniProtKB-SubCell"/>
</dbReference>
<comment type="caution">
    <text evidence="9">The sequence shown here is derived from an EMBL/GenBank/DDBJ whole genome shotgun (WGS) entry which is preliminary data.</text>
</comment>
<dbReference type="PANTHER" id="PTHR22926:SF3">
    <property type="entry name" value="UNDECAPRENYL-PHOSPHATE ALPHA-N-ACETYLGLUCOSAMINYL 1-PHOSPHATE TRANSFERASE"/>
    <property type="match status" value="1"/>
</dbReference>
<dbReference type="GO" id="GO:0044038">
    <property type="term" value="P:cell wall macromolecule biosynthetic process"/>
    <property type="evidence" value="ECO:0007669"/>
    <property type="project" value="TreeGrafter"/>
</dbReference>
<dbReference type="InterPro" id="IPR018480">
    <property type="entry name" value="PNAcMuramoyl-5peptid_Trfase_CS"/>
</dbReference>
<feature type="binding site" evidence="7">
    <location>
        <position position="236"/>
    </location>
    <ligand>
        <name>Mg(2+)</name>
        <dbReference type="ChEBI" id="CHEBI:18420"/>
    </ligand>
</feature>
<keyword evidence="7" id="KW-0479">Metal-binding</keyword>
<dbReference type="Proteomes" id="UP000183700">
    <property type="component" value="Unassembled WGS sequence"/>
</dbReference>
<keyword evidence="7" id="KW-0460">Magnesium</keyword>
<keyword evidence="5 8" id="KW-1133">Transmembrane helix</keyword>
<feature type="transmembrane region" description="Helical" evidence="8">
    <location>
        <begin position="155"/>
        <end position="174"/>
    </location>
</feature>
<accession>A0A1L8SZU9</accession>
<feature type="transmembrane region" description="Helical" evidence="8">
    <location>
        <begin position="20"/>
        <end position="42"/>
    </location>
</feature>
<dbReference type="GO" id="GO:0016780">
    <property type="term" value="F:phosphotransferase activity, for other substituted phosphate groups"/>
    <property type="evidence" value="ECO:0007669"/>
    <property type="project" value="InterPro"/>
</dbReference>
<feature type="transmembrane region" description="Helical" evidence="8">
    <location>
        <begin position="336"/>
        <end position="359"/>
    </location>
</feature>
<dbReference type="EMBL" id="JXKM01000001">
    <property type="protein sequence ID" value="OJG37404.1"/>
    <property type="molecule type" value="Genomic_DNA"/>
</dbReference>
<reference evidence="9 10" key="1">
    <citation type="submission" date="2014-12" db="EMBL/GenBank/DDBJ databases">
        <title>Draft genome sequences of 29 type strains of Enterococci.</title>
        <authorList>
            <person name="Zhong Z."/>
            <person name="Sun Z."/>
            <person name="Liu W."/>
            <person name="Zhang W."/>
            <person name="Zhang H."/>
        </authorList>
    </citation>
    <scope>NUCLEOTIDE SEQUENCE [LARGE SCALE GENOMIC DNA]</scope>
    <source>
        <strain evidence="9 10">DSM 22802</strain>
    </source>
</reference>
<dbReference type="AlphaFoldDB" id="A0A1L8SZU9"/>
<evidence type="ECO:0000256" key="8">
    <source>
        <dbReference type="SAM" id="Phobius"/>
    </source>
</evidence>
<gene>
    <name evidence="9" type="ORF">RV00_GL000361</name>
</gene>
<evidence type="ECO:0000256" key="2">
    <source>
        <dbReference type="ARBA" id="ARBA00022475"/>
    </source>
</evidence>
<keyword evidence="6 8" id="KW-0472">Membrane</keyword>
<evidence type="ECO:0000256" key="1">
    <source>
        <dbReference type="ARBA" id="ARBA00004651"/>
    </source>
</evidence>
<dbReference type="InterPro" id="IPR000715">
    <property type="entry name" value="Glycosyl_transferase_4"/>
</dbReference>
<proteinExistence type="predicted"/>